<proteinExistence type="predicted"/>
<dbReference type="OrthoDB" id="3269274at2759"/>
<dbReference type="EMBL" id="KN833799">
    <property type="protein sequence ID" value="KIK18697.1"/>
    <property type="molecule type" value="Genomic_DNA"/>
</dbReference>
<reference evidence="1" key="3">
    <citation type="submission" date="2015-02" db="EMBL/GenBank/DDBJ databases">
        <title>Evolutionary Origins and Diversification of the Mycorrhizal Mutualists.</title>
        <authorList>
            <consortium name="DOE Joint Genome Institute"/>
            <consortium name="Mycorrhizal Genomics Consortium"/>
            <person name="Kohler A."/>
            <person name="Kuo A."/>
            <person name="Nagy L.G."/>
            <person name="Floudas D."/>
            <person name="Copeland A."/>
            <person name="Barry K.W."/>
            <person name="Cichocki N."/>
            <person name="Veneault-Fourrey C."/>
            <person name="LaButti K."/>
            <person name="Lindquist E.A."/>
            <person name="Lipzen A."/>
            <person name="Lundell T."/>
            <person name="Morin E."/>
            <person name="Murat C."/>
            <person name="Riley R."/>
            <person name="Ohm R."/>
            <person name="Sun H."/>
            <person name="Tunlid A."/>
            <person name="Henrissat B."/>
            <person name="Grigoriev I.V."/>
            <person name="Hibbett D.S."/>
            <person name="Martin F."/>
        </authorList>
    </citation>
    <scope>NUCLEOTIDE SEQUENCE</scope>
    <source>
        <strain evidence="1">441</strain>
    </source>
</reference>
<evidence type="ECO:0000313" key="1">
    <source>
        <dbReference type="EMBL" id="KIK18696.1"/>
    </source>
</evidence>
<dbReference type="HOGENOM" id="CLU_014768_1_0_1"/>
<gene>
    <name evidence="2" type="ORF">PISMIDRAFT_108977</name>
    <name evidence="1" type="ORF">PISMIDRAFT_109008</name>
</gene>
<protein>
    <submittedName>
        <fullName evidence="2">Unplaced genomic scaffold scaffold_115, whole genome shotgun sequence</fullName>
    </submittedName>
</protein>
<reference evidence="1 3" key="1">
    <citation type="submission" date="2014-04" db="EMBL/GenBank/DDBJ databases">
        <authorList>
            <consortium name="DOE Joint Genome Institute"/>
            <person name="Kuo A."/>
            <person name="Kohler A."/>
            <person name="Costa M.D."/>
            <person name="Nagy L.G."/>
            <person name="Floudas D."/>
            <person name="Copeland A."/>
            <person name="Barry K.W."/>
            <person name="Cichocki N."/>
            <person name="Veneault-Fourrey C."/>
            <person name="LaButti K."/>
            <person name="Lindquist E.A."/>
            <person name="Lipzen A."/>
            <person name="Lundell T."/>
            <person name="Morin E."/>
            <person name="Murat C."/>
            <person name="Sun H."/>
            <person name="Tunlid A."/>
            <person name="Henrissat B."/>
            <person name="Grigoriev I.V."/>
            <person name="Hibbett D.S."/>
            <person name="Martin F."/>
            <person name="Nordberg H.P."/>
            <person name="Cantor M.N."/>
            <person name="Hua S.X."/>
        </authorList>
    </citation>
    <scope>NUCLEOTIDE SEQUENCE [LARGE SCALE GENOMIC DNA]</scope>
    <source>
        <strain evidence="1 3">441</strain>
    </source>
</reference>
<dbReference type="EMBL" id="KN833799">
    <property type="protein sequence ID" value="KIK18696.1"/>
    <property type="molecule type" value="Genomic_DNA"/>
</dbReference>
<dbReference type="Proteomes" id="UP000054018">
    <property type="component" value="Unassembled WGS sequence"/>
</dbReference>
<evidence type="ECO:0000313" key="2">
    <source>
        <dbReference type="EMBL" id="KIK18697.1"/>
    </source>
</evidence>
<reference evidence="3" key="2">
    <citation type="submission" date="2015-01" db="EMBL/GenBank/DDBJ databases">
        <title>Evolutionary Origins and Diversification of the Mycorrhizal Mutualists.</title>
        <authorList>
            <consortium name="DOE Joint Genome Institute"/>
            <consortium name="Mycorrhizal Genomics Consortium"/>
            <person name="Kohler A."/>
            <person name="Kuo A."/>
            <person name="Nagy L.G."/>
            <person name="Floudas D."/>
            <person name="Copeland A."/>
            <person name="Barry K.W."/>
            <person name="Cichocki N."/>
            <person name="Veneault-Fourrey C."/>
            <person name="LaButti K."/>
            <person name="Lindquist E.A."/>
            <person name="Lipzen A."/>
            <person name="Lundell T."/>
            <person name="Morin E."/>
            <person name="Murat C."/>
            <person name="Riley R."/>
            <person name="Ohm R."/>
            <person name="Sun H."/>
            <person name="Tunlid A."/>
            <person name="Henrissat B."/>
            <person name="Grigoriev I.V."/>
            <person name="Hibbett D.S."/>
            <person name="Martin F."/>
        </authorList>
    </citation>
    <scope>NUCLEOTIDE SEQUENCE [LARGE SCALE GENOMIC DNA]</scope>
    <source>
        <strain evidence="3">441</strain>
    </source>
</reference>
<organism evidence="1 3">
    <name type="scientific">Pisolithus microcarpus 441</name>
    <dbReference type="NCBI Taxonomy" id="765257"/>
    <lineage>
        <taxon>Eukaryota</taxon>
        <taxon>Fungi</taxon>
        <taxon>Dikarya</taxon>
        <taxon>Basidiomycota</taxon>
        <taxon>Agaricomycotina</taxon>
        <taxon>Agaricomycetes</taxon>
        <taxon>Agaricomycetidae</taxon>
        <taxon>Boletales</taxon>
        <taxon>Sclerodermatineae</taxon>
        <taxon>Pisolithaceae</taxon>
        <taxon>Pisolithus</taxon>
    </lineage>
</organism>
<evidence type="ECO:0000313" key="3">
    <source>
        <dbReference type="Proteomes" id="UP000054018"/>
    </source>
</evidence>
<keyword evidence="3" id="KW-1185">Reference proteome</keyword>
<sequence length="379" mass="41219">MALLEGQNLFTVPAITSLYSSPFALGFSVSQRQVAIRALLRFNAHVDGMHYLTKSPDGLHLAYVAFNPANKPESKAISWSDLVEASLDDVFDAITMQDCLDGRLSVLIRCPGTEIPSSIEQLTVNVYITPCEVVCGDTAMLIQAFCQEFAMPHLQCFVEQCEVDLTRPHHLPAIVCQHSSQIQCMVLSTKVNPDTGEDDRHLSPSAAICESVKLIPGTSKAQTPGTLTTSLHQHSAHQCCPVDTFLYTANTNLSEPIPLVISPDQSAFGSLLVSIGPSTDAVLDHFGLEDDLLPRLHILVGTVHSSCWEAILRAVPWNLTYEQASNLSRALLADIKGTPAFHIIMVFLLCECSSPLMSNQHFRKPGSHSLAFSSGSLLP</sequence>
<name>A0A0C9YPZ8_9AGAM</name>
<dbReference type="AlphaFoldDB" id="A0A0C9YPZ8"/>
<accession>A0A0C9YPZ8</accession>